<dbReference type="InterPro" id="IPR044044">
    <property type="entry name" value="DUF5679"/>
</dbReference>
<feature type="domain" description="DUF5679" evidence="1">
    <location>
        <begin position="10"/>
        <end position="49"/>
    </location>
</feature>
<dbReference type="EMBL" id="JACATE010000003">
    <property type="protein sequence ID" value="NWJ28249.1"/>
    <property type="molecule type" value="Genomic_DNA"/>
</dbReference>
<protein>
    <recommendedName>
        <fullName evidence="1">DUF5679 domain-containing protein</fullName>
    </recommendedName>
</protein>
<proteinExistence type="predicted"/>
<organism evidence="2 3">
    <name type="scientific">Marine Group I thaumarchaeote</name>
    <dbReference type="NCBI Taxonomy" id="2511932"/>
    <lineage>
        <taxon>Archaea</taxon>
        <taxon>Nitrososphaerota</taxon>
        <taxon>Marine Group I</taxon>
    </lineage>
</organism>
<dbReference type="AlphaFoldDB" id="A0A7K4MGA5"/>
<evidence type="ECO:0000313" key="2">
    <source>
        <dbReference type="EMBL" id="NWJ28249.1"/>
    </source>
</evidence>
<gene>
    <name evidence="2" type="ORF">HX848_02465</name>
</gene>
<comment type="caution">
    <text evidence="2">The sequence shown here is derived from an EMBL/GenBank/DDBJ whole genome shotgun (WGS) entry which is preliminary data.</text>
</comment>
<sequence length="55" mass="6262">MTNFRMVTAYCVKCRAKRDIKDPEETKLKNGRPAVKGTCPKCGTKVFRIGKMPEE</sequence>
<reference evidence="2 3" key="1">
    <citation type="journal article" date="2019" name="Environ. Microbiol.">
        <title>Genomics insights into ecotype formation of ammonia-oxidizing archaea in the deep ocean.</title>
        <authorList>
            <person name="Wang Y."/>
            <person name="Huang J.M."/>
            <person name="Cui G.J."/>
            <person name="Nunoura T."/>
            <person name="Takaki Y."/>
            <person name="Li W.L."/>
            <person name="Li J."/>
            <person name="Gao Z.M."/>
            <person name="Takai K."/>
            <person name="Zhang A.Q."/>
            <person name="Stepanauskas R."/>
        </authorList>
    </citation>
    <scope>NUCLEOTIDE SEQUENCE [LARGE SCALE GENOMIC DNA]</scope>
    <source>
        <strain evidence="2 3">T1L11</strain>
    </source>
</reference>
<dbReference type="Proteomes" id="UP000563820">
    <property type="component" value="Unassembled WGS sequence"/>
</dbReference>
<evidence type="ECO:0000259" key="1">
    <source>
        <dbReference type="Pfam" id="PF18930"/>
    </source>
</evidence>
<accession>A0A7K4MGA5</accession>
<name>A0A7K4MGA5_9ARCH</name>
<evidence type="ECO:0000313" key="3">
    <source>
        <dbReference type="Proteomes" id="UP000563820"/>
    </source>
</evidence>
<dbReference type="Pfam" id="PF18930">
    <property type="entry name" value="DUF5679"/>
    <property type="match status" value="1"/>
</dbReference>